<feature type="region of interest" description="Disordered" evidence="1">
    <location>
        <begin position="1"/>
        <end position="49"/>
    </location>
</feature>
<dbReference type="EMBL" id="KV750745">
    <property type="protein sequence ID" value="OCL03403.1"/>
    <property type="molecule type" value="Genomic_DNA"/>
</dbReference>
<protein>
    <submittedName>
        <fullName evidence="2">Uncharacterized protein</fullName>
    </submittedName>
</protein>
<name>A0A8E2ES88_9PEZI</name>
<feature type="compositionally biased region" description="Basic and acidic residues" evidence="1">
    <location>
        <begin position="39"/>
        <end position="49"/>
    </location>
</feature>
<proteinExistence type="predicted"/>
<evidence type="ECO:0000313" key="2">
    <source>
        <dbReference type="EMBL" id="OCL03403.1"/>
    </source>
</evidence>
<evidence type="ECO:0000256" key="1">
    <source>
        <dbReference type="SAM" id="MobiDB-lite"/>
    </source>
</evidence>
<dbReference type="Proteomes" id="UP000250140">
    <property type="component" value="Unassembled WGS sequence"/>
</dbReference>
<gene>
    <name evidence="2" type="ORF">AOQ84DRAFT_149816</name>
</gene>
<evidence type="ECO:0000313" key="3">
    <source>
        <dbReference type="Proteomes" id="UP000250140"/>
    </source>
</evidence>
<organism evidence="2 3">
    <name type="scientific">Glonium stellatum</name>
    <dbReference type="NCBI Taxonomy" id="574774"/>
    <lineage>
        <taxon>Eukaryota</taxon>
        <taxon>Fungi</taxon>
        <taxon>Dikarya</taxon>
        <taxon>Ascomycota</taxon>
        <taxon>Pezizomycotina</taxon>
        <taxon>Dothideomycetes</taxon>
        <taxon>Pleosporomycetidae</taxon>
        <taxon>Gloniales</taxon>
        <taxon>Gloniaceae</taxon>
        <taxon>Glonium</taxon>
    </lineage>
</organism>
<reference evidence="2 3" key="1">
    <citation type="journal article" date="2016" name="Nat. Commun.">
        <title>Ectomycorrhizal ecology is imprinted in the genome of the dominant symbiotic fungus Cenococcum geophilum.</title>
        <authorList>
            <consortium name="DOE Joint Genome Institute"/>
            <person name="Peter M."/>
            <person name="Kohler A."/>
            <person name="Ohm R.A."/>
            <person name="Kuo A."/>
            <person name="Krutzmann J."/>
            <person name="Morin E."/>
            <person name="Arend M."/>
            <person name="Barry K.W."/>
            <person name="Binder M."/>
            <person name="Choi C."/>
            <person name="Clum A."/>
            <person name="Copeland A."/>
            <person name="Grisel N."/>
            <person name="Haridas S."/>
            <person name="Kipfer T."/>
            <person name="LaButti K."/>
            <person name="Lindquist E."/>
            <person name="Lipzen A."/>
            <person name="Maire R."/>
            <person name="Meier B."/>
            <person name="Mihaltcheva S."/>
            <person name="Molinier V."/>
            <person name="Murat C."/>
            <person name="Poggeler S."/>
            <person name="Quandt C.A."/>
            <person name="Sperisen C."/>
            <person name="Tritt A."/>
            <person name="Tisserant E."/>
            <person name="Crous P.W."/>
            <person name="Henrissat B."/>
            <person name="Nehls U."/>
            <person name="Egli S."/>
            <person name="Spatafora J.W."/>
            <person name="Grigoriev I.V."/>
            <person name="Martin F.M."/>
        </authorList>
    </citation>
    <scope>NUCLEOTIDE SEQUENCE [LARGE SCALE GENOMIC DNA]</scope>
    <source>
        <strain evidence="2 3">CBS 207.34</strain>
    </source>
</reference>
<dbReference type="AlphaFoldDB" id="A0A8E2ES88"/>
<keyword evidence="3" id="KW-1185">Reference proteome</keyword>
<accession>A0A8E2ES88</accession>
<sequence length="220" mass="23844">MGRCRLLNSELGTHDEPPPRQWVWGKRHARNQRPATGDETLHERGGERDGRNLLQTPGWSAGCWRCWCWCSASLRSQRSLLSALSAQRSLLSLSPSVSLSAVLRTYVLVAASCFVLRFLGGRRDGFTGLGPFGLAGPAGLAGLAVGLAHQCSPPSQRLGTNCSYSDHSCHKAATTACHSERSLVDFSSVPPQKRVPEHAPAEAHRVQAIVVWRSTASNKP</sequence>